<keyword evidence="2" id="KW-1185">Reference proteome</keyword>
<protein>
    <submittedName>
        <fullName evidence="1">Sporulation lipoprotein YhcN/YlaJ</fullName>
    </submittedName>
</protein>
<proteinExistence type="predicted"/>
<evidence type="ECO:0000313" key="2">
    <source>
        <dbReference type="Proteomes" id="UP000295689"/>
    </source>
</evidence>
<dbReference type="EMBL" id="SLVV01000001">
    <property type="protein sequence ID" value="TCN27813.1"/>
    <property type="molecule type" value="Genomic_DNA"/>
</dbReference>
<dbReference type="Pfam" id="PF09580">
    <property type="entry name" value="Spore_YhcN_YlaJ"/>
    <property type="match status" value="1"/>
</dbReference>
<reference evidence="1 2" key="1">
    <citation type="journal article" date="2015" name="Stand. Genomic Sci.">
        <title>Genomic Encyclopedia of Bacterial and Archaeal Type Strains, Phase III: the genomes of soil and plant-associated and newly described type strains.</title>
        <authorList>
            <person name="Whitman W.B."/>
            <person name="Woyke T."/>
            <person name="Klenk H.P."/>
            <person name="Zhou Y."/>
            <person name="Lilburn T.G."/>
            <person name="Beck B.J."/>
            <person name="De Vos P."/>
            <person name="Vandamme P."/>
            <person name="Eisen J.A."/>
            <person name="Garrity G."/>
            <person name="Hugenholtz P."/>
            <person name="Kyrpides N.C."/>
        </authorList>
    </citation>
    <scope>NUCLEOTIDE SEQUENCE [LARGE SCALE GENOMIC DNA]</scope>
    <source>
        <strain evidence="1 2">CV53</strain>
    </source>
</reference>
<dbReference type="InterPro" id="IPR019076">
    <property type="entry name" value="Spore_lipoprot_YhcN/YlaJ-like"/>
</dbReference>
<name>A0A4R2BMC7_9BACI</name>
<accession>A0A4R2BMC7</accession>
<dbReference type="PROSITE" id="PS51257">
    <property type="entry name" value="PROKAR_LIPOPROTEIN"/>
    <property type="match status" value="1"/>
</dbReference>
<dbReference type="AlphaFoldDB" id="A0A4R2BMC7"/>
<dbReference type="Proteomes" id="UP000295689">
    <property type="component" value="Unassembled WGS sequence"/>
</dbReference>
<sequence length="162" mass="18422">MMKPFKILAGVFLLMVTGLTISGCNFGKTSEESRVSLVQSVNPEPAAVEGNKGNGLKTAEKVKKDIQAMPAIFDVAVIKGEKEILVAYKVKHMQRFQMKKIEKEINQKLEKNYPKETFIVSSDFKIFIEAIELKEKVKENTYSKKRAEKQLQKIIKLKKELT</sequence>
<keyword evidence="1" id="KW-0449">Lipoprotein</keyword>
<organism evidence="1 2">
    <name type="scientific">Mesobacillus foraminis</name>
    <dbReference type="NCBI Taxonomy" id="279826"/>
    <lineage>
        <taxon>Bacteria</taxon>
        <taxon>Bacillati</taxon>
        <taxon>Bacillota</taxon>
        <taxon>Bacilli</taxon>
        <taxon>Bacillales</taxon>
        <taxon>Bacillaceae</taxon>
        <taxon>Mesobacillus</taxon>
    </lineage>
</organism>
<dbReference type="RefSeq" id="WP_241993766.1">
    <property type="nucleotide sequence ID" value="NZ_JABUHM010000006.1"/>
</dbReference>
<comment type="caution">
    <text evidence="1">The sequence shown here is derived from an EMBL/GenBank/DDBJ whole genome shotgun (WGS) entry which is preliminary data.</text>
</comment>
<gene>
    <name evidence="1" type="ORF">EV146_101141</name>
</gene>
<evidence type="ECO:0000313" key="1">
    <source>
        <dbReference type="EMBL" id="TCN27813.1"/>
    </source>
</evidence>